<organism evidence="1">
    <name type="scientific">uncultured Rubrobacteraceae bacterium</name>
    <dbReference type="NCBI Taxonomy" id="349277"/>
    <lineage>
        <taxon>Bacteria</taxon>
        <taxon>Bacillati</taxon>
        <taxon>Actinomycetota</taxon>
        <taxon>Rubrobacteria</taxon>
        <taxon>Rubrobacterales</taxon>
        <taxon>Rubrobacteraceae</taxon>
        <taxon>environmental samples</taxon>
    </lineage>
</organism>
<evidence type="ECO:0000313" key="1">
    <source>
        <dbReference type="EMBL" id="CAA9502458.1"/>
    </source>
</evidence>
<name>A0A6J4SLI9_9ACTN</name>
<proteinExistence type="predicted"/>
<gene>
    <name evidence="1" type="ORF">AVDCRST_MAG05-2527</name>
</gene>
<reference evidence="1" key="1">
    <citation type="submission" date="2020-02" db="EMBL/GenBank/DDBJ databases">
        <authorList>
            <person name="Meier V. D."/>
        </authorList>
    </citation>
    <scope>NUCLEOTIDE SEQUENCE</scope>
    <source>
        <strain evidence="1">AVDCRST_MAG05</strain>
    </source>
</reference>
<protein>
    <submittedName>
        <fullName evidence="1">Uncharacterized protein</fullName>
    </submittedName>
</protein>
<dbReference type="AlphaFoldDB" id="A0A6J4SLI9"/>
<accession>A0A6J4SLI9</accession>
<sequence length="113" mass="12450">PVGLPGRPHDPFGLGARPGERLLAEHVPATLERSDGDGRVQVVRRPDAHHVEVVSGDEVLPTPVEIRDPVEFAELPQPPLLEPGQRDGFHPRHLREVLEVLLARVPEPDHPHA</sequence>
<dbReference type="EMBL" id="CADCVM010000277">
    <property type="protein sequence ID" value="CAA9502458.1"/>
    <property type="molecule type" value="Genomic_DNA"/>
</dbReference>
<feature type="non-terminal residue" evidence="1">
    <location>
        <position position="1"/>
    </location>
</feature>